<reference evidence="1" key="1">
    <citation type="submission" date="2020-04" db="EMBL/GenBank/DDBJ databases">
        <title>A desert anoxygenic phototrophic bacterium fixes CO2 using RubisCO under aerobic conditions.</title>
        <authorList>
            <person name="Tang K."/>
        </authorList>
    </citation>
    <scope>NUCLEOTIDE SEQUENCE [LARGE SCALE GENOMIC DNA]</scope>
    <source>
        <strain evidence="1">MIMtkB3</strain>
    </source>
</reference>
<name>A0A858R4W7_9PROT</name>
<dbReference type="EMBL" id="CP051775">
    <property type="protein sequence ID" value="QJE72445.1"/>
    <property type="molecule type" value="Genomic_DNA"/>
</dbReference>
<proteinExistence type="predicted"/>
<sequence length="88" mass="9139">MRPTETTARQRNNRRALAALGAFLLVGVAMQDAPSVEVATGFPIGPADRQELAVALGVTEARVAQAAEQGVGAFLAFVIEGAIAHTRP</sequence>
<dbReference type="KEGG" id="acru:HHL28_04440"/>
<keyword evidence="2" id="KW-1185">Reference proteome</keyword>
<dbReference type="AlphaFoldDB" id="A0A858R4W7"/>
<dbReference type="Proteomes" id="UP000501891">
    <property type="component" value="Chromosome"/>
</dbReference>
<evidence type="ECO:0000313" key="2">
    <source>
        <dbReference type="Proteomes" id="UP000501891"/>
    </source>
</evidence>
<organism evidence="1 2">
    <name type="scientific">Aerophototrophica crusticola</name>
    <dbReference type="NCBI Taxonomy" id="1709002"/>
    <lineage>
        <taxon>Bacteria</taxon>
        <taxon>Pseudomonadati</taxon>
        <taxon>Pseudomonadota</taxon>
        <taxon>Alphaproteobacteria</taxon>
        <taxon>Rhodospirillales</taxon>
        <taxon>Rhodospirillaceae</taxon>
        <taxon>Aerophototrophica</taxon>
    </lineage>
</organism>
<evidence type="ECO:0000313" key="1">
    <source>
        <dbReference type="EMBL" id="QJE72445.1"/>
    </source>
</evidence>
<gene>
    <name evidence="1" type="ORF">HHL28_04440</name>
</gene>
<accession>A0A858R4W7</accession>
<protein>
    <submittedName>
        <fullName evidence="1">Uncharacterized protein</fullName>
    </submittedName>
</protein>